<name>A0AAF1BKW3_9TREE</name>
<dbReference type="GeneID" id="87806852"/>
<reference evidence="1" key="1">
    <citation type="submission" date="2023-10" db="EMBL/GenBank/DDBJ databases">
        <authorList>
            <person name="Noh H."/>
        </authorList>
    </citation>
    <scope>NUCLEOTIDE SEQUENCE</scope>
    <source>
        <strain evidence="1">DUCC4014</strain>
    </source>
</reference>
<protein>
    <submittedName>
        <fullName evidence="1">Uncharacterized protein</fullName>
    </submittedName>
</protein>
<sequence>MTDQTDLEYTPLPKSTYDELISVMHRCRDKFYRLAMAHTDIRHRVTFSETHFLTLCSLLFVIFPLDLATALHDELQRAWHTHMYDASILSALPIVLFRVTGEHVFPMPSNLRSLLHPASHANANLKIETTYIRYVRPSASPFDRHSLFGVKRKRAPDEDEA</sequence>
<organism evidence="1 2">
    <name type="scientific">Vanrija pseudolonga</name>
    <dbReference type="NCBI Taxonomy" id="143232"/>
    <lineage>
        <taxon>Eukaryota</taxon>
        <taxon>Fungi</taxon>
        <taxon>Dikarya</taxon>
        <taxon>Basidiomycota</taxon>
        <taxon>Agaricomycotina</taxon>
        <taxon>Tremellomycetes</taxon>
        <taxon>Trichosporonales</taxon>
        <taxon>Trichosporonaceae</taxon>
        <taxon>Vanrija</taxon>
    </lineage>
</organism>
<dbReference type="RefSeq" id="XP_062626131.1">
    <property type="nucleotide sequence ID" value="XM_062770147.1"/>
</dbReference>
<accession>A0AAF1BKW3</accession>
<dbReference type="Proteomes" id="UP000827549">
    <property type="component" value="Chromosome 3"/>
</dbReference>
<dbReference type="EMBL" id="CP086716">
    <property type="protein sequence ID" value="WOO80099.1"/>
    <property type="molecule type" value="Genomic_DNA"/>
</dbReference>
<evidence type="ECO:0000313" key="1">
    <source>
        <dbReference type="EMBL" id="WOO80099.1"/>
    </source>
</evidence>
<gene>
    <name evidence="1" type="ORF">LOC62_03G003610</name>
</gene>
<evidence type="ECO:0000313" key="2">
    <source>
        <dbReference type="Proteomes" id="UP000827549"/>
    </source>
</evidence>
<keyword evidence="2" id="KW-1185">Reference proteome</keyword>
<proteinExistence type="predicted"/>
<dbReference type="AlphaFoldDB" id="A0AAF1BKW3"/>